<gene>
    <name evidence="6" type="ORF">NLI96_g5841</name>
</gene>
<evidence type="ECO:0000256" key="1">
    <source>
        <dbReference type="ARBA" id="ARBA00022679"/>
    </source>
</evidence>
<dbReference type="SUPFAM" id="SSF56112">
    <property type="entry name" value="Protein kinase-like (PK-like)"/>
    <property type="match status" value="1"/>
</dbReference>
<accession>A0AAD5YIN5</accession>
<dbReference type="PANTHER" id="PTHR44329">
    <property type="entry name" value="SERINE/THREONINE-PROTEIN KINASE TNNI3K-RELATED"/>
    <property type="match status" value="1"/>
</dbReference>
<evidence type="ECO:0000256" key="4">
    <source>
        <dbReference type="ARBA" id="ARBA00022840"/>
    </source>
</evidence>
<keyword evidence="3" id="KW-0418">Kinase</keyword>
<dbReference type="Proteomes" id="UP001212997">
    <property type="component" value="Unassembled WGS sequence"/>
</dbReference>
<keyword evidence="7" id="KW-1185">Reference proteome</keyword>
<organism evidence="6 7">
    <name type="scientific">Meripilus lineatus</name>
    <dbReference type="NCBI Taxonomy" id="2056292"/>
    <lineage>
        <taxon>Eukaryota</taxon>
        <taxon>Fungi</taxon>
        <taxon>Dikarya</taxon>
        <taxon>Basidiomycota</taxon>
        <taxon>Agaricomycotina</taxon>
        <taxon>Agaricomycetes</taxon>
        <taxon>Polyporales</taxon>
        <taxon>Meripilaceae</taxon>
        <taxon>Meripilus</taxon>
    </lineage>
</organism>
<sequence>MLSPWMHHGNIHDYIRDSGFVEVEVHRLLYEIASGLAYLHRENIVHGDLRGPNILVDELRHARLGDFGLANFADSSTASVSAQGTGAIGWTAPELLNPDQFGLKNSRPTSVSDVYSFGSVCWEIFTGKSPFQDLHMVHALNTVLQGKRPGRPSGERTMRHGLWCCVKACWQHQPSSRPKADTIVEFLDRYRSDPSTFPEFGQINDTVPKIEQWRVKRTRDRITGGRIVPSPLGPLGIDAIEEEPGFMGQALREVLATENARTGWSW</sequence>
<proteinExistence type="predicted"/>
<keyword evidence="1" id="KW-0808">Transferase</keyword>
<keyword evidence="2" id="KW-0547">Nucleotide-binding</keyword>
<reference evidence="6" key="1">
    <citation type="submission" date="2022-07" db="EMBL/GenBank/DDBJ databases">
        <title>Genome Sequence of Physisporinus lineatus.</title>
        <authorList>
            <person name="Buettner E."/>
        </authorList>
    </citation>
    <scope>NUCLEOTIDE SEQUENCE</scope>
    <source>
        <strain evidence="6">VT162</strain>
    </source>
</reference>
<dbReference type="GO" id="GO:0005524">
    <property type="term" value="F:ATP binding"/>
    <property type="evidence" value="ECO:0007669"/>
    <property type="project" value="UniProtKB-KW"/>
</dbReference>
<evidence type="ECO:0000313" key="6">
    <source>
        <dbReference type="EMBL" id="KAJ3484146.1"/>
    </source>
</evidence>
<dbReference type="PRINTS" id="PR00109">
    <property type="entry name" value="TYRKINASE"/>
</dbReference>
<evidence type="ECO:0000313" key="7">
    <source>
        <dbReference type="Proteomes" id="UP001212997"/>
    </source>
</evidence>
<dbReference type="InterPro" id="IPR001245">
    <property type="entry name" value="Ser-Thr/Tyr_kinase_cat_dom"/>
</dbReference>
<dbReference type="InterPro" id="IPR051681">
    <property type="entry name" value="Ser/Thr_Kinases-Pseudokinases"/>
</dbReference>
<dbReference type="PROSITE" id="PS50011">
    <property type="entry name" value="PROTEIN_KINASE_DOM"/>
    <property type="match status" value="1"/>
</dbReference>
<evidence type="ECO:0000259" key="5">
    <source>
        <dbReference type="PROSITE" id="PS50011"/>
    </source>
</evidence>
<dbReference type="AlphaFoldDB" id="A0AAD5YIN5"/>
<keyword evidence="4" id="KW-0067">ATP-binding</keyword>
<protein>
    <recommendedName>
        <fullName evidence="5">Protein kinase domain-containing protein</fullName>
    </recommendedName>
</protein>
<dbReference type="InterPro" id="IPR011009">
    <property type="entry name" value="Kinase-like_dom_sf"/>
</dbReference>
<dbReference type="Gene3D" id="1.10.510.10">
    <property type="entry name" value="Transferase(Phosphotransferase) domain 1"/>
    <property type="match status" value="1"/>
</dbReference>
<name>A0AAD5YIN5_9APHY</name>
<dbReference type="InterPro" id="IPR000719">
    <property type="entry name" value="Prot_kinase_dom"/>
</dbReference>
<comment type="caution">
    <text evidence="6">The sequence shown here is derived from an EMBL/GenBank/DDBJ whole genome shotgun (WGS) entry which is preliminary data.</text>
</comment>
<feature type="domain" description="Protein kinase" evidence="5">
    <location>
        <begin position="1"/>
        <end position="191"/>
    </location>
</feature>
<dbReference type="EMBL" id="JANAWD010000200">
    <property type="protein sequence ID" value="KAJ3484146.1"/>
    <property type="molecule type" value="Genomic_DNA"/>
</dbReference>
<dbReference type="Pfam" id="PF07714">
    <property type="entry name" value="PK_Tyr_Ser-Thr"/>
    <property type="match status" value="1"/>
</dbReference>
<evidence type="ECO:0000256" key="3">
    <source>
        <dbReference type="ARBA" id="ARBA00022777"/>
    </source>
</evidence>
<dbReference type="PANTHER" id="PTHR44329:SF288">
    <property type="entry name" value="MITOGEN-ACTIVATED PROTEIN KINASE KINASE KINASE 20"/>
    <property type="match status" value="1"/>
</dbReference>
<dbReference type="GO" id="GO:0004674">
    <property type="term" value="F:protein serine/threonine kinase activity"/>
    <property type="evidence" value="ECO:0007669"/>
    <property type="project" value="TreeGrafter"/>
</dbReference>
<evidence type="ECO:0000256" key="2">
    <source>
        <dbReference type="ARBA" id="ARBA00022741"/>
    </source>
</evidence>